<organism evidence="1 4">
    <name type="scientific">Heyndrickxia coagulans</name>
    <name type="common">Weizmannia coagulans</name>
    <dbReference type="NCBI Taxonomy" id="1398"/>
    <lineage>
        <taxon>Bacteria</taxon>
        <taxon>Bacillati</taxon>
        <taxon>Bacillota</taxon>
        <taxon>Bacilli</taxon>
        <taxon>Bacillales</taxon>
        <taxon>Bacillaceae</taxon>
        <taxon>Heyndrickxia</taxon>
    </lineage>
</organism>
<dbReference type="AlphaFoldDB" id="A0A133KFG5"/>
<dbReference type="Proteomes" id="UP000075304">
    <property type="component" value="Unassembled WGS sequence"/>
</dbReference>
<dbReference type="Proteomes" id="UP000075288">
    <property type="component" value="Unassembled WGS sequence"/>
</dbReference>
<comment type="caution">
    <text evidence="1">The sequence shown here is derived from an EMBL/GenBank/DDBJ whole genome shotgun (WGS) entry which is preliminary data.</text>
</comment>
<dbReference type="EMBL" id="LQYG01000051">
    <property type="protein sequence ID" value="KYC62342.1"/>
    <property type="molecule type" value="Genomic_DNA"/>
</dbReference>
<proteinExistence type="predicted"/>
<gene>
    <name evidence="2" type="ORF">B4098_2224</name>
    <name evidence="3" type="ORF">B4099_2367</name>
    <name evidence="1" type="ORF">HMPREF3213_03048</name>
</gene>
<evidence type="ECO:0000313" key="4">
    <source>
        <dbReference type="Proteomes" id="UP000070376"/>
    </source>
</evidence>
<sequence length="70" mass="8363">MFFREYPATFFHPGTGQIPMKKQGNAKTVFLFPEKSLALFQFFATNFYSIFQNTFKWKSRKTMAANFYRL</sequence>
<reference evidence="1" key="3">
    <citation type="submission" date="2016-01" db="EMBL/GenBank/DDBJ databases">
        <authorList>
            <person name="Oliw E.H."/>
        </authorList>
    </citation>
    <scope>NUCLEOTIDE SEQUENCE [LARGE SCALE GENOMIC DNA]</scope>
    <source>
        <strain evidence="1">GED7749B</strain>
    </source>
</reference>
<name>A0A133KFG5_HEYCO</name>
<dbReference type="Proteomes" id="UP000070376">
    <property type="component" value="Unassembled WGS sequence"/>
</dbReference>
<protein>
    <submittedName>
        <fullName evidence="1">Uncharacterized protein</fullName>
    </submittedName>
</protein>
<evidence type="ECO:0000313" key="1">
    <source>
        <dbReference type="EMBL" id="KWZ78260.1"/>
    </source>
</evidence>
<evidence type="ECO:0000313" key="3">
    <source>
        <dbReference type="EMBL" id="KYC71470.1"/>
    </source>
</evidence>
<evidence type="ECO:0000313" key="2">
    <source>
        <dbReference type="EMBL" id="KYC62342.1"/>
    </source>
</evidence>
<dbReference type="EMBL" id="LRPN01000147">
    <property type="protein sequence ID" value="KWZ78260.1"/>
    <property type="molecule type" value="Genomic_DNA"/>
</dbReference>
<evidence type="ECO:0000313" key="5">
    <source>
        <dbReference type="Proteomes" id="UP000075288"/>
    </source>
</evidence>
<reference evidence="4" key="2">
    <citation type="submission" date="2016-01" db="EMBL/GenBank/DDBJ databases">
        <authorList>
            <person name="Mitreva M."/>
            <person name="Pepin K.H."/>
            <person name="Mihindukulasuriya K.A."/>
            <person name="Fulton R."/>
            <person name="Fronick C."/>
            <person name="O'Laughlin M."/>
            <person name="Miner T."/>
            <person name="Herter B."/>
            <person name="Rosa B.A."/>
            <person name="Cordes M."/>
            <person name="Tomlinson C."/>
            <person name="Wollam A."/>
            <person name="Palsikar V.B."/>
            <person name="Mardis E.R."/>
            <person name="Wilson R.K."/>
        </authorList>
    </citation>
    <scope>NUCLEOTIDE SEQUENCE [LARGE SCALE GENOMIC DNA]</scope>
    <source>
        <strain evidence="4">GED7749B</strain>
    </source>
</reference>
<accession>A0A133KFG5</accession>
<evidence type="ECO:0000313" key="6">
    <source>
        <dbReference type="Proteomes" id="UP000075304"/>
    </source>
</evidence>
<dbReference type="PATRIC" id="fig|1398.22.peg.3054"/>
<reference evidence="5 6" key="1">
    <citation type="submission" date="2016-01" db="EMBL/GenBank/DDBJ databases">
        <title>Genome Sequences of Twelve Sporeforming Bacillus Species Isolated from Foods.</title>
        <authorList>
            <person name="Berendsen E.M."/>
            <person name="Wells-Bennik M.H."/>
            <person name="Krawcyk A.O."/>
            <person name="De Jong A."/>
            <person name="Holsappel S."/>
            <person name="Eijlander R.T."/>
            <person name="Kuipers O.P."/>
        </authorList>
    </citation>
    <scope>NUCLEOTIDE SEQUENCE [LARGE SCALE GENOMIC DNA]</scope>
    <source>
        <strain evidence="2 5">B4098</strain>
        <strain evidence="3 6">B4099</strain>
    </source>
</reference>
<dbReference type="EMBL" id="LQYI01000028">
    <property type="protein sequence ID" value="KYC71470.1"/>
    <property type="molecule type" value="Genomic_DNA"/>
</dbReference>